<dbReference type="GO" id="GO:0032259">
    <property type="term" value="P:methylation"/>
    <property type="evidence" value="ECO:0007669"/>
    <property type="project" value="UniProtKB-KW"/>
</dbReference>
<sequence>MIWSLLVAAGVSAHALHLRGRLAPLARVGAAPGDAAGGDAGPGGPPDGPAYGMLAAPGAMLPGAVRAAALDHARRHDLQVLDLVPADLAVRRALDLAAATDPRRYRADPLGAGPGAGFVTLVRTDLLARAGQPAASLDPGAHAAATARLRRYAARADIAVVPGRTAPGEPACRGRRARLRGQGADPHLAVAGSAAAYAAVASAAVLDPWWGLAAVAAYCAAPYLALAGGPLRPRDLHRTALLRPLLAPRTWRATLADRPTAWERARDAEREEARAFYREELAGPGRFLEPRRPDCPWCGSRSLSRHVTSGDIVQGKPGRFTLERCRDCRHIFQNPRLSAEGLAFYYRDAYDGLGAATAERLFASQTRSYRGRAALAAAHAAPRAWLDVGAGHGHFCRAAAAVLPGTAFDGLDLGAGVEEGARRGWLRRAHRGRFTELPDDLAGRYDLVSMHHYLEHTPDPQAELDAAAKILPAGGHLLLELPDPESMPARLLGRRWIGWLQPQHLHMIPLRNLEEALAARGLRVVARERRAAHQRLDAVCAVAIVLDALAPPPDRPWAPPRRGAHLRRALAATAAAPLFLAAWAADRFALPLLPGGNAYRVLARKDEG</sequence>
<comment type="caution">
    <text evidence="1">The sequence shown here is derived from an EMBL/GenBank/DDBJ whole genome shotgun (WGS) entry which is preliminary data.</text>
</comment>
<dbReference type="InterPro" id="IPR029063">
    <property type="entry name" value="SAM-dependent_MTases_sf"/>
</dbReference>
<dbReference type="RefSeq" id="WP_220168019.1">
    <property type="nucleotide sequence ID" value="NZ_JAIBOA010000013.1"/>
</dbReference>
<evidence type="ECO:0000313" key="2">
    <source>
        <dbReference type="Proteomes" id="UP000774570"/>
    </source>
</evidence>
<keyword evidence="2" id="KW-1185">Reference proteome</keyword>
<dbReference type="Proteomes" id="UP000774570">
    <property type="component" value="Unassembled WGS sequence"/>
</dbReference>
<dbReference type="SUPFAM" id="SSF53335">
    <property type="entry name" value="S-adenosyl-L-methionine-dependent methyltransferases"/>
    <property type="match status" value="1"/>
</dbReference>
<evidence type="ECO:0000313" key="1">
    <source>
        <dbReference type="EMBL" id="MBW8484782.1"/>
    </source>
</evidence>
<dbReference type="GO" id="GO:0008168">
    <property type="term" value="F:methyltransferase activity"/>
    <property type="evidence" value="ECO:0007669"/>
    <property type="project" value="UniProtKB-KW"/>
</dbReference>
<dbReference type="EMBL" id="JAIBOA010000013">
    <property type="protein sequence ID" value="MBW8484782.1"/>
    <property type="molecule type" value="Genomic_DNA"/>
</dbReference>
<dbReference type="Pfam" id="PF13489">
    <property type="entry name" value="Methyltransf_23"/>
    <property type="match status" value="1"/>
</dbReference>
<protein>
    <submittedName>
        <fullName evidence="1">Class I SAM-dependent methyltransferase</fullName>
    </submittedName>
</protein>
<gene>
    <name evidence="1" type="ORF">K1Y72_20535</name>
</gene>
<keyword evidence="1" id="KW-0808">Transferase</keyword>
<name>A0ABS7FYX9_9ACTN</name>
<organism evidence="1 2">
    <name type="scientific">Actinomadura parmotrematis</name>
    <dbReference type="NCBI Taxonomy" id="2864039"/>
    <lineage>
        <taxon>Bacteria</taxon>
        <taxon>Bacillati</taxon>
        <taxon>Actinomycetota</taxon>
        <taxon>Actinomycetes</taxon>
        <taxon>Streptosporangiales</taxon>
        <taxon>Thermomonosporaceae</taxon>
        <taxon>Actinomadura</taxon>
    </lineage>
</organism>
<accession>A0ABS7FYX9</accession>
<keyword evidence="1" id="KW-0489">Methyltransferase</keyword>
<dbReference type="CDD" id="cd02440">
    <property type="entry name" value="AdoMet_MTases"/>
    <property type="match status" value="1"/>
</dbReference>
<proteinExistence type="predicted"/>
<reference evidence="1 2" key="1">
    <citation type="submission" date="2021-07" db="EMBL/GenBank/DDBJ databases">
        <title>Actinomadura sp. PM05-2 isolated from lichen.</title>
        <authorList>
            <person name="Somphong A."/>
            <person name="Phongsopitanun W."/>
            <person name="Tanasupawat S."/>
            <person name="Peongsungnone V."/>
        </authorList>
    </citation>
    <scope>NUCLEOTIDE SEQUENCE [LARGE SCALE GENOMIC DNA]</scope>
    <source>
        <strain evidence="1 2">PM05-2</strain>
    </source>
</reference>
<dbReference type="Gene3D" id="3.40.50.150">
    <property type="entry name" value="Vaccinia Virus protein VP39"/>
    <property type="match status" value="1"/>
</dbReference>